<dbReference type="Pfam" id="PF02775">
    <property type="entry name" value="TPP_enzyme_C"/>
    <property type="match status" value="1"/>
</dbReference>
<dbReference type="AlphaFoldDB" id="A0AA43XHI5"/>
<evidence type="ECO:0000256" key="1">
    <source>
        <dbReference type="ARBA" id="ARBA00001946"/>
    </source>
</evidence>
<dbReference type="InterPro" id="IPR032686">
    <property type="entry name" value="PFO_beta_C"/>
</dbReference>
<dbReference type="InterPro" id="IPR011896">
    <property type="entry name" value="OFOB"/>
</dbReference>
<comment type="caution">
    <text evidence="12">The sequence shown here is derived from an EMBL/GenBank/DDBJ whole genome shotgun (WGS) entry which is preliminary data.</text>
</comment>
<name>A0AA43XHI5_9CLOT</name>
<comment type="cofactor">
    <cofactor evidence="1">
        <name>Mg(2+)</name>
        <dbReference type="ChEBI" id="CHEBI:18420"/>
    </cofactor>
</comment>
<accession>A0AA43XHI5</accession>
<dbReference type="GO" id="GO:0030976">
    <property type="term" value="F:thiamine pyrophosphate binding"/>
    <property type="evidence" value="ECO:0007669"/>
    <property type="project" value="InterPro"/>
</dbReference>
<evidence type="ECO:0000256" key="6">
    <source>
        <dbReference type="ARBA" id="ARBA00023002"/>
    </source>
</evidence>
<comment type="cofactor">
    <cofactor evidence="2">
        <name>thiamine diphosphate</name>
        <dbReference type="ChEBI" id="CHEBI:58937"/>
    </cofactor>
</comment>
<sequence>MDQQNIFDCSEEKAWCPGCGNHGLLEGIKQALQDLGKEPHEVVVASGIGQAAKLPHYINANGFNGLHGRSIPPALGIKIANPELTVIIHSGDGDSYGEGGNHFLHNVRRNVDISHFVHDNQIYGLTKGQASPTTRPGQVTGIQTEGVHLQPFNPIAAAISLGCGFVARTFMGDKEHMVETMKAAINHRGYALVDIFQPCVVFNKVNTFKWYKDHVYKLEEDYDPTDKIAAFQKSQEFDEGIPIGIIYKEEKPAFLDGVDYLKNEKPLVDRDLDPQNAEKFMDGFY</sequence>
<dbReference type="Gene3D" id="3.40.50.970">
    <property type="match status" value="1"/>
</dbReference>
<dbReference type="Pfam" id="PF12367">
    <property type="entry name" value="PFO_beta_C"/>
    <property type="match status" value="1"/>
</dbReference>
<dbReference type="NCBIfam" id="TIGR02177">
    <property type="entry name" value="PorB_KorB"/>
    <property type="match status" value="1"/>
</dbReference>
<dbReference type="GO" id="GO:0045333">
    <property type="term" value="P:cellular respiration"/>
    <property type="evidence" value="ECO:0007669"/>
    <property type="project" value="UniProtKB-ARBA"/>
</dbReference>
<gene>
    <name evidence="12" type="ORF">ISALK_00625</name>
</gene>
<dbReference type="GO" id="GO:0046872">
    <property type="term" value="F:metal ion binding"/>
    <property type="evidence" value="ECO:0007669"/>
    <property type="project" value="UniProtKB-KW"/>
</dbReference>
<dbReference type="PANTHER" id="PTHR48084">
    <property type="entry name" value="2-OXOGLUTARATE OXIDOREDUCTASE SUBUNIT KORB-RELATED"/>
    <property type="match status" value="1"/>
</dbReference>
<dbReference type="InterPro" id="IPR029061">
    <property type="entry name" value="THDP-binding"/>
</dbReference>
<dbReference type="CDD" id="cd03375">
    <property type="entry name" value="TPP_OGFOR"/>
    <property type="match status" value="1"/>
</dbReference>
<dbReference type="InterPro" id="IPR051457">
    <property type="entry name" value="2-oxoacid:Fd_oxidoreductase"/>
</dbReference>
<dbReference type="RefSeq" id="WP_160718300.1">
    <property type="nucleotide sequence ID" value="NZ_SUMG01000001.1"/>
</dbReference>
<evidence type="ECO:0000256" key="9">
    <source>
        <dbReference type="ARBA" id="ARBA00023052"/>
    </source>
</evidence>
<reference evidence="12 13" key="1">
    <citation type="submission" date="2019-04" db="EMBL/GenBank/DDBJ databases">
        <title>Isachenkonia alkalipeptolytica gen. nov. sp. nov. a new anaerobic, alkiliphilic organothrophic bacterium capable to reduce synthesized ferrihydrite isolated from a soda lake.</title>
        <authorList>
            <person name="Toshchakov S.V."/>
            <person name="Zavarzina D.G."/>
            <person name="Zhilina T.N."/>
            <person name="Kostrikina N.A."/>
            <person name="Kublanov I.V."/>
        </authorList>
    </citation>
    <scope>NUCLEOTIDE SEQUENCE [LARGE SCALE GENOMIC DNA]</scope>
    <source>
        <strain evidence="12 13">Z-1701</strain>
    </source>
</reference>
<evidence type="ECO:0000313" key="13">
    <source>
        <dbReference type="Proteomes" id="UP000449710"/>
    </source>
</evidence>
<evidence type="ECO:0000259" key="11">
    <source>
        <dbReference type="Pfam" id="PF12367"/>
    </source>
</evidence>
<organism evidence="12 13">
    <name type="scientific">Isachenkonia alkalipeptolytica</name>
    <dbReference type="NCBI Taxonomy" id="2565777"/>
    <lineage>
        <taxon>Bacteria</taxon>
        <taxon>Bacillati</taxon>
        <taxon>Bacillota</taxon>
        <taxon>Clostridia</taxon>
        <taxon>Eubacteriales</taxon>
        <taxon>Clostridiaceae</taxon>
        <taxon>Isachenkonia</taxon>
    </lineage>
</organism>
<dbReference type="InterPro" id="IPR011766">
    <property type="entry name" value="TPP_enzyme_TPP-bd"/>
</dbReference>
<evidence type="ECO:0000256" key="3">
    <source>
        <dbReference type="ARBA" id="ARBA00001966"/>
    </source>
</evidence>
<evidence type="ECO:0000256" key="8">
    <source>
        <dbReference type="ARBA" id="ARBA00023014"/>
    </source>
</evidence>
<feature type="domain" description="Thiamine pyrophosphate enzyme TPP-binding" evidence="10">
    <location>
        <begin position="51"/>
        <end position="195"/>
    </location>
</feature>
<evidence type="ECO:0000313" key="12">
    <source>
        <dbReference type="EMBL" id="NBG86993.1"/>
    </source>
</evidence>
<dbReference type="PANTHER" id="PTHR48084:SF4">
    <property type="entry name" value="2-OXOGLUTARATE OXIDOREDUCTASE SUBUNIT KORB"/>
    <property type="match status" value="1"/>
</dbReference>
<evidence type="ECO:0000256" key="2">
    <source>
        <dbReference type="ARBA" id="ARBA00001964"/>
    </source>
</evidence>
<dbReference type="GO" id="GO:0051536">
    <property type="term" value="F:iron-sulfur cluster binding"/>
    <property type="evidence" value="ECO:0007669"/>
    <property type="project" value="UniProtKB-KW"/>
</dbReference>
<keyword evidence="4" id="KW-0479">Metal-binding</keyword>
<evidence type="ECO:0000259" key="10">
    <source>
        <dbReference type="Pfam" id="PF02775"/>
    </source>
</evidence>
<comment type="cofactor">
    <cofactor evidence="3">
        <name>[4Fe-4S] cluster</name>
        <dbReference type="ChEBI" id="CHEBI:49883"/>
    </cofactor>
</comment>
<dbReference type="Proteomes" id="UP000449710">
    <property type="component" value="Unassembled WGS sequence"/>
</dbReference>
<keyword evidence="7" id="KW-0408">Iron</keyword>
<keyword evidence="8" id="KW-0411">Iron-sulfur</keyword>
<proteinExistence type="predicted"/>
<evidence type="ECO:0000256" key="7">
    <source>
        <dbReference type="ARBA" id="ARBA00023004"/>
    </source>
</evidence>
<keyword evidence="9" id="KW-0786">Thiamine pyrophosphate</keyword>
<protein>
    <submittedName>
        <fullName evidence="12">2-oxoacid:ferredoxin oxidoreductase subunit beta</fullName>
    </submittedName>
</protein>
<dbReference type="SUPFAM" id="SSF52518">
    <property type="entry name" value="Thiamin diphosphate-binding fold (THDP-binding)"/>
    <property type="match status" value="1"/>
</dbReference>
<evidence type="ECO:0000256" key="4">
    <source>
        <dbReference type="ARBA" id="ARBA00022723"/>
    </source>
</evidence>
<dbReference type="EMBL" id="SUMG01000001">
    <property type="protein sequence ID" value="NBG86993.1"/>
    <property type="molecule type" value="Genomic_DNA"/>
</dbReference>
<feature type="domain" description="Pyruvate ferredoxin oxidoreductase beta subunit C-terminal" evidence="11">
    <location>
        <begin position="199"/>
        <end position="262"/>
    </location>
</feature>
<evidence type="ECO:0000256" key="5">
    <source>
        <dbReference type="ARBA" id="ARBA00022842"/>
    </source>
</evidence>
<keyword evidence="5" id="KW-0460">Magnesium</keyword>
<keyword evidence="13" id="KW-1185">Reference proteome</keyword>
<dbReference type="GO" id="GO:0016625">
    <property type="term" value="F:oxidoreductase activity, acting on the aldehyde or oxo group of donors, iron-sulfur protein as acceptor"/>
    <property type="evidence" value="ECO:0007669"/>
    <property type="project" value="UniProtKB-ARBA"/>
</dbReference>
<keyword evidence="6" id="KW-0560">Oxidoreductase</keyword>